<organism evidence="6 7">
    <name type="scientific">Nonomuraea endophytica</name>
    <dbReference type="NCBI Taxonomy" id="714136"/>
    <lineage>
        <taxon>Bacteria</taxon>
        <taxon>Bacillati</taxon>
        <taxon>Actinomycetota</taxon>
        <taxon>Actinomycetes</taxon>
        <taxon>Streptosporangiales</taxon>
        <taxon>Streptosporangiaceae</taxon>
        <taxon>Nonomuraea</taxon>
    </lineage>
</organism>
<evidence type="ECO:0000313" key="6">
    <source>
        <dbReference type="EMBL" id="MBB5076296.1"/>
    </source>
</evidence>
<dbReference type="PROSITE" id="PS51635">
    <property type="entry name" value="PNPLA"/>
    <property type="match status" value="1"/>
</dbReference>
<feature type="domain" description="PNPLA" evidence="5">
    <location>
        <begin position="5"/>
        <end position="174"/>
    </location>
</feature>
<dbReference type="SUPFAM" id="SSF52151">
    <property type="entry name" value="FabD/lysophospholipase-like"/>
    <property type="match status" value="1"/>
</dbReference>
<feature type="active site" description="Nucleophile" evidence="4">
    <location>
        <position position="38"/>
    </location>
</feature>
<evidence type="ECO:0000259" key="5">
    <source>
        <dbReference type="PROSITE" id="PS51635"/>
    </source>
</evidence>
<keyword evidence="2 4" id="KW-0442">Lipid degradation</keyword>
<keyword evidence="3 4" id="KW-0443">Lipid metabolism</keyword>
<dbReference type="Gene3D" id="3.40.1090.10">
    <property type="entry name" value="Cytosolic phospholipase A2 catalytic domain"/>
    <property type="match status" value="2"/>
</dbReference>
<evidence type="ECO:0000256" key="3">
    <source>
        <dbReference type="ARBA" id="ARBA00023098"/>
    </source>
</evidence>
<feature type="short sequence motif" description="DGA/G" evidence="4">
    <location>
        <begin position="161"/>
        <end position="163"/>
    </location>
</feature>
<dbReference type="RefSeq" id="WP_312896247.1">
    <property type="nucleotide sequence ID" value="NZ_JACHIN010000002.1"/>
</dbReference>
<dbReference type="InterPro" id="IPR002641">
    <property type="entry name" value="PNPLA_dom"/>
</dbReference>
<name>A0A7W7ZZW1_9ACTN</name>
<dbReference type="InterPro" id="IPR050301">
    <property type="entry name" value="NTE"/>
</dbReference>
<dbReference type="AlphaFoldDB" id="A0A7W7ZZW1"/>
<reference evidence="6 7" key="1">
    <citation type="submission" date="2020-08" db="EMBL/GenBank/DDBJ databases">
        <title>Genomic Encyclopedia of Type Strains, Phase IV (KMG-IV): sequencing the most valuable type-strain genomes for metagenomic binning, comparative biology and taxonomic classification.</title>
        <authorList>
            <person name="Goeker M."/>
        </authorList>
    </citation>
    <scope>NUCLEOTIDE SEQUENCE [LARGE SCALE GENOMIC DNA]</scope>
    <source>
        <strain evidence="6 7">DSM 45385</strain>
    </source>
</reference>
<evidence type="ECO:0000256" key="2">
    <source>
        <dbReference type="ARBA" id="ARBA00022963"/>
    </source>
</evidence>
<dbReference type="Pfam" id="PF01734">
    <property type="entry name" value="Patatin"/>
    <property type="match status" value="1"/>
</dbReference>
<evidence type="ECO:0000256" key="1">
    <source>
        <dbReference type="ARBA" id="ARBA00022801"/>
    </source>
</evidence>
<dbReference type="Proteomes" id="UP000568380">
    <property type="component" value="Unassembled WGS sequence"/>
</dbReference>
<protein>
    <submittedName>
        <fullName evidence="6">NTE family protein</fullName>
    </submittedName>
</protein>
<gene>
    <name evidence="6" type="ORF">HNR40_001760</name>
</gene>
<evidence type="ECO:0000256" key="4">
    <source>
        <dbReference type="PROSITE-ProRule" id="PRU01161"/>
    </source>
</evidence>
<keyword evidence="7" id="KW-1185">Reference proteome</keyword>
<dbReference type="PANTHER" id="PTHR14226">
    <property type="entry name" value="NEUROPATHY TARGET ESTERASE/SWISS CHEESE D.MELANOGASTER"/>
    <property type="match status" value="1"/>
</dbReference>
<accession>A0A7W7ZZW1</accession>
<dbReference type="GO" id="GO:0016787">
    <property type="term" value="F:hydrolase activity"/>
    <property type="evidence" value="ECO:0007669"/>
    <property type="project" value="UniProtKB-UniRule"/>
</dbReference>
<feature type="active site" description="Proton acceptor" evidence="4">
    <location>
        <position position="161"/>
    </location>
</feature>
<evidence type="ECO:0000313" key="7">
    <source>
        <dbReference type="Proteomes" id="UP000568380"/>
    </source>
</evidence>
<comment type="caution">
    <text evidence="6">The sequence shown here is derived from an EMBL/GenBank/DDBJ whole genome shotgun (WGS) entry which is preliminary data.</text>
</comment>
<sequence length="270" mass="28506">METAFVLGGGGLLGAHEVGMLRALDEAGVRPDVVLGTSIGALNGAVLAADPDRAVERLTTLWSSDVVRTAFAGSWVSRLSTLARTGTHLHPAGPLRRMLAATLGVERIEDLAVPFQCVAASVERAAAHWFTGGPLVDAVLASCAVPGLLPPVDVGGEHFFDGGLVHSIPVGRAVHLGAERVFVLHVGRIERPLSAPTRPWEVGMVAFEIARRHRFAEEMANLPPGVEVHVLPAGAPEPVSPLRYRDASLISAYVERAYEASSRYLASRGG</sequence>
<dbReference type="InterPro" id="IPR016035">
    <property type="entry name" value="Acyl_Trfase/lysoPLipase"/>
</dbReference>
<dbReference type="EMBL" id="JACHIN010000002">
    <property type="protein sequence ID" value="MBB5076296.1"/>
    <property type="molecule type" value="Genomic_DNA"/>
</dbReference>
<keyword evidence="1 4" id="KW-0378">Hydrolase</keyword>
<dbReference type="PANTHER" id="PTHR14226:SF29">
    <property type="entry name" value="NEUROPATHY TARGET ESTERASE SWS"/>
    <property type="match status" value="1"/>
</dbReference>
<feature type="short sequence motif" description="GXGXXG" evidence="4">
    <location>
        <begin position="9"/>
        <end position="14"/>
    </location>
</feature>
<dbReference type="GO" id="GO:0016042">
    <property type="term" value="P:lipid catabolic process"/>
    <property type="evidence" value="ECO:0007669"/>
    <property type="project" value="UniProtKB-UniRule"/>
</dbReference>
<proteinExistence type="predicted"/>
<feature type="short sequence motif" description="GXSXG" evidence="4">
    <location>
        <begin position="36"/>
        <end position="40"/>
    </location>
</feature>